<proteinExistence type="predicted"/>
<evidence type="ECO:0000313" key="3">
    <source>
        <dbReference type="Proteomes" id="UP000192441"/>
    </source>
</evidence>
<evidence type="ECO:0000313" key="2">
    <source>
        <dbReference type="EMBL" id="ORA35447.1"/>
    </source>
</evidence>
<organism evidence="2 3">
    <name type="scientific">Mycobacterium branderi</name>
    <dbReference type="NCBI Taxonomy" id="43348"/>
    <lineage>
        <taxon>Bacteria</taxon>
        <taxon>Bacillati</taxon>
        <taxon>Actinomycetota</taxon>
        <taxon>Actinomycetes</taxon>
        <taxon>Mycobacteriales</taxon>
        <taxon>Mycobacteriaceae</taxon>
        <taxon>Mycobacterium</taxon>
    </lineage>
</organism>
<evidence type="ECO:0000313" key="4">
    <source>
        <dbReference type="Proteomes" id="UP000467379"/>
    </source>
</evidence>
<reference evidence="1" key="3">
    <citation type="submission" date="2020-02" db="EMBL/GenBank/DDBJ databases">
        <authorList>
            <person name="Matsumoto Y."/>
            <person name="Motooka D."/>
            <person name="Nakamura S."/>
        </authorList>
    </citation>
    <scope>NUCLEOTIDE SEQUENCE</scope>
    <source>
        <strain evidence="1">JCM 12687</strain>
        <plasmid evidence="1">pJCM12687</plasmid>
    </source>
</reference>
<protein>
    <submittedName>
        <fullName evidence="2">Uncharacterized protein</fullName>
    </submittedName>
</protein>
<evidence type="ECO:0000313" key="1">
    <source>
        <dbReference type="EMBL" id="BBZ15154.1"/>
    </source>
</evidence>
<dbReference type="EMBL" id="MVHM01000012">
    <property type="protein sequence ID" value="ORA35447.1"/>
    <property type="molecule type" value="Genomic_DNA"/>
</dbReference>
<gene>
    <name evidence="2" type="ORF">BST20_17810</name>
    <name evidence="1" type="ORF">MBRA_53490</name>
</gene>
<dbReference type="EMBL" id="AP022607">
    <property type="protein sequence ID" value="BBZ15154.1"/>
    <property type="molecule type" value="Genomic_DNA"/>
</dbReference>
<keyword evidence="4" id="KW-1185">Reference proteome</keyword>
<reference evidence="2 3" key="1">
    <citation type="submission" date="2016-12" db="EMBL/GenBank/DDBJ databases">
        <title>The new phylogeny of genus Mycobacterium.</title>
        <authorList>
            <person name="Tortoli E."/>
            <person name="Trovato A."/>
            <person name="Cirillo D.M."/>
        </authorList>
    </citation>
    <scope>NUCLEOTIDE SEQUENCE [LARGE SCALE GENOMIC DNA]</scope>
    <source>
        <strain evidence="2 3">DSM 44624</strain>
    </source>
</reference>
<name>A0A7I7WCF6_9MYCO</name>
<dbReference type="RefSeq" id="WP_083132718.1">
    <property type="nucleotide sequence ID" value="NZ_AP022607.1"/>
</dbReference>
<keyword evidence="1" id="KW-0614">Plasmid</keyword>
<dbReference type="Proteomes" id="UP000192441">
    <property type="component" value="Unassembled WGS sequence"/>
</dbReference>
<dbReference type="OrthoDB" id="4691918at2"/>
<reference evidence="1 4" key="2">
    <citation type="journal article" date="2019" name="Emerg. Microbes Infect.">
        <title>Comprehensive subspecies identification of 175 nontuberculous mycobacteria species based on 7547 genomic profiles.</title>
        <authorList>
            <person name="Matsumoto Y."/>
            <person name="Kinjo T."/>
            <person name="Motooka D."/>
            <person name="Nabeya D."/>
            <person name="Jung N."/>
            <person name="Uechi K."/>
            <person name="Horii T."/>
            <person name="Iida T."/>
            <person name="Fujita J."/>
            <person name="Nakamura S."/>
        </authorList>
    </citation>
    <scope>NUCLEOTIDE SEQUENCE [LARGE SCALE GENOMIC DNA]</scope>
    <source>
        <strain evidence="1 4">JCM 12687</strain>
        <plasmid evidence="1">pJCM12687</plasmid>
    </source>
</reference>
<geneLocation type="plasmid" evidence="1 4">
    <name>pJCM12687</name>
</geneLocation>
<dbReference type="AlphaFoldDB" id="A0A7I7WCF6"/>
<sequence>MATVIVRAVDYDQSGFGEAHAVPELQQQLPLAAKLMRRLAGPDRDDYFLAVLEHAIKYHPSAQFDWTRPQSEFIATDADGQFLWVYAVIIASLRAGTQIHAGMKSFPVRMAYVIDQTVGRDAQLEFSKCDSIGWATIDDVDEPPAGPH</sequence>
<accession>A0A7I7WCF6</accession>
<dbReference type="Proteomes" id="UP000467379">
    <property type="component" value="Plasmid pJCM12687"/>
</dbReference>